<organism evidence="8 9">
    <name type="scientific">Algibacter miyuki</name>
    <dbReference type="NCBI Taxonomy" id="1306933"/>
    <lineage>
        <taxon>Bacteria</taxon>
        <taxon>Pseudomonadati</taxon>
        <taxon>Bacteroidota</taxon>
        <taxon>Flavobacteriia</taxon>
        <taxon>Flavobacteriales</taxon>
        <taxon>Flavobacteriaceae</taxon>
        <taxon>Algibacter</taxon>
    </lineage>
</organism>
<evidence type="ECO:0000256" key="4">
    <source>
        <dbReference type="RuleBase" id="RU003357"/>
    </source>
</evidence>
<keyword evidence="9" id="KW-1185">Reference proteome</keyword>
<sequence>MKNIYILLTLFLTSILSLSAQTGTVTGNVLDGEYNNEAMAFANILVKGTTTGTTTDFDGKYQLNLDAGNYTLIFSFVGYESKEISDIVIKANQVFYLDVILKSNSLDEIVITTSAKRNTENAVLNLQKKSVTLLDGLSAQSIKSSGASNIASAVKSVPGVSVEGGKYVYVRGLGDRYTKTTLNGVDIPGLDPDRNTIQMDIFPTNIIDNIIVVKSAAAEYPADFTGGVVDIVTKDFPTKFEASISLGAAFNPSMHGKDNFLIGNSSSTDFFGYDDNSRSRPIHRYQNIPGTFDNRGLLTTLTSRFDSQLRAKEETSKPNFDFGFTIGDQFEVGEYNKFGYLASFSYKNSTTFYENRRDGAYSIDANDTSNNELVADRISNGREGINNVLVNGLVGLTFKTQNSKYRFNVLHIQNGESAGGFFSQTVAQGGSGSGSGYEPLTKDAITYTERSVTNVLLNGTHSFGAENDWNFEWKLSPTISKVHDLDHRVTPLQESQTGDYFISASAATFPIRIWRFLQEENWAGKVDLSKKYELFGKPAKVKFGGGHTYKFRDFSVDDWTFDNNGTSVLNGNPDNILATENLWSRDNSNGTYLISGDLFNPNDAYEGEQHISSTYISNEFNISEKLKTILGLRAEAFSSYYTGQDGADLYNRFKVIDVYDLFPSANFIYAATEKSNIRTSYYKTTARPSFKEASLSQIFDPITDRLFIGNIDLKPTYVNNFDLRFENFGAGGQMFAVSAFFKDFKDPLEKSFFASAPTQLTIGNLGSAKVYGAEVEFRKSLGFIAEDLNDLKFALNVSVTESELTMSEEEYNSRVANARDGQTIDEKRQLQGQAPFLVNTSLNYANKELGLQTGLFFNVQGKTLEVVGLGGVPDVFTKPFQSLNFTLNKAFGASKKSSIDIKVSNILGSDRESVFQSYEAQDQIFSLREPGTEFSIGYAYKF</sequence>
<dbReference type="Gene3D" id="2.170.130.10">
    <property type="entry name" value="TonB-dependent receptor, plug domain"/>
    <property type="match status" value="1"/>
</dbReference>
<proteinExistence type="inferred from homology"/>
<dbReference type="RefSeq" id="WP_290269932.1">
    <property type="nucleotide sequence ID" value="NZ_JAUFQP010000007.1"/>
</dbReference>
<evidence type="ECO:0000256" key="2">
    <source>
        <dbReference type="ARBA" id="ARBA00023136"/>
    </source>
</evidence>
<comment type="similarity">
    <text evidence="4">Belongs to the TonB-dependent receptor family.</text>
</comment>
<keyword evidence="3" id="KW-0998">Cell outer membrane</keyword>
<dbReference type="Pfam" id="PF13715">
    <property type="entry name" value="CarbopepD_reg_2"/>
    <property type="match status" value="1"/>
</dbReference>
<comment type="caution">
    <text evidence="8">The sequence shown here is derived from an EMBL/GenBank/DDBJ whole genome shotgun (WGS) entry which is preliminary data.</text>
</comment>
<dbReference type="InterPro" id="IPR008969">
    <property type="entry name" value="CarboxyPept-like_regulatory"/>
</dbReference>
<keyword evidence="5" id="KW-0732">Signal</keyword>
<keyword evidence="4" id="KW-0798">TonB box</keyword>
<dbReference type="PANTHER" id="PTHR40980:SF4">
    <property type="entry name" value="TONB-DEPENDENT RECEPTOR-LIKE BETA-BARREL DOMAIN-CONTAINING PROTEIN"/>
    <property type="match status" value="1"/>
</dbReference>
<dbReference type="Gene3D" id="2.40.170.20">
    <property type="entry name" value="TonB-dependent receptor, beta-barrel domain"/>
    <property type="match status" value="1"/>
</dbReference>
<dbReference type="InterPro" id="IPR036942">
    <property type="entry name" value="Beta-barrel_TonB_sf"/>
</dbReference>
<dbReference type="Gene3D" id="2.60.40.1120">
    <property type="entry name" value="Carboxypeptidase-like, regulatory domain"/>
    <property type="match status" value="1"/>
</dbReference>
<keyword evidence="2 4" id="KW-0472">Membrane</keyword>
<evidence type="ECO:0000256" key="3">
    <source>
        <dbReference type="ARBA" id="ARBA00023237"/>
    </source>
</evidence>
<dbReference type="Proteomes" id="UP001589590">
    <property type="component" value="Unassembled WGS sequence"/>
</dbReference>
<feature type="domain" description="TonB-dependent receptor plug" evidence="7">
    <location>
        <begin position="137"/>
        <end position="228"/>
    </location>
</feature>
<protein>
    <submittedName>
        <fullName evidence="8">TonB-dependent receptor domain-containing protein</fullName>
    </submittedName>
</protein>
<keyword evidence="8" id="KW-0675">Receptor</keyword>
<accession>A0ABV5GWG1</accession>
<dbReference type="InterPro" id="IPR037066">
    <property type="entry name" value="Plug_dom_sf"/>
</dbReference>
<gene>
    <name evidence="8" type="ORF">ACFFU1_03570</name>
</gene>
<dbReference type="SUPFAM" id="SSF56935">
    <property type="entry name" value="Porins"/>
    <property type="match status" value="1"/>
</dbReference>
<dbReference type="InterPro" id="IPR000531">
    <property type="entry name" value="Beta-barrel_TonB"/>
</dbReference>
<evidence type="ECO:0000256" key="5">
    <source>
        <dbReference type="SAM" id="SignalP"/>
    </source>
</evidence>
<dbReference type="EMBL" id="JBHMFA010000001">
    <property type="protein sequence ID" value="MFB9103967.1"/>
    <property type="molecule type" value="Genomic_DNA"/>
</dbReference>
<reference evidence="8 9" key="1">
    <citation type="submission" date="2024-09" db="EMBL/GenBank/DDBJ databases">
        <authorList>
            <person name="Sun Q."/>
            <person name="Mori K."/>
        </authorList>
    </citation>
    <scope>NUCLEOTIDE SEQUENCE [LARGE SCALE GENOMIC DNA]</scope>
    <source>
        <strain evidence="8 9">CECT 8300</strain>
    </source>
</reference>
<evidence type="ECO:0000313" key="8">
    <source>
        <dbReference type="EMBL" id="MFB9103967.1"/>
    </source>
</evidence>
<dbReference type="SUPFAM" id="SSF49464">
    <property type="entry name" value="Carboxypeptidase regulatory domain-like"/>
    <property type="match status" value="1"/>
</dbReference>
<feature type="signal peptide" evidence="5">
    <location>
        <begin position="1"/>
        <end position="20"/>
    </location>
</feature>
<evidence type="ECO:0000256" key="1">
    <source>
        <dbReference type="ARBA" id="ARBA00004442"/>
    </source>
</evidence>
<name>A0ABV5GWG1_9FLAO</name>
<comment type="subcellular location">
    <subcellularLocation>
        <location evidence="1 4">Cell outer membrane</location>
    </subcellularLocation>
</comment>
<evidence type="ECO:0000259" key="7">
    <source>
        <dbReference type="Pfam" id="PF07715"/>
    </source>
</evidence>
<dbReference type="Pfam" id="PF07715">
    <property type="entry name" value="Plug"/>
    <property type="match status" value="1"/>
</dbReference>
<evidence type="ECO:0000259" key="6">
    <source>
        <dbReference type="Pfam" id="PF00593"/>
    </source>
</evidence>
<dbReference type="PANTHER" id="PTHR40980">
    <property type="entry name" value="PLUG DOMAIN-CONTAINING PROTEIN"/>
    <property type="match status" value="1"/>
</dbReference>
<evidence type="ECO:0000313" key="9">
    <source>
        <dbReference type="Proteomes" id="UP001589590"/>
    </source>
</evidence>
<feature type="chain" id="PRO_5045574675" evidence="5">
    <location>
        <begin position="21"/>
        <end position="942"/>
    </location>
</feature>
<dbReference type="InterPro" id="IPR012910">
    <property type="entry name" value="Plug_dom"/>
</dbReference>
<feature type="domain" description="TonB-dependent receptor-like beta-barrel" evidence="6">
    <location>
        <begin position="415"/>
        <end position="905"/>
    </location>
</feature>
<dbReference type="Pfam" id="PF00593">
    <property type="entry name" value="TonB_dep_Rec_b-barrel"/>
    <property type="match status" value="1"/>
</dbReference>